<gene>
    <name evidence="7" type="ORF">DEBURN_LOCUS2424</name>
</gene>
<dbReference type="PANTHER" id="PTHR19854">
    <property type="entry name" value="TRANSDUCIN BETA-LIKE 3"/>
    <property type="match status" value="1"/>
</dbReference>
<dbReference type="InterPro" id="IPR020472">
    <property type="entry name" value="WD40_PAC1"/>
</dbReference>
<dbReference type="GO" id="GO:0034511">
    <property type="term" value="F:U3 snoRNA binding"/>
    <property type="evidence" value="ECO:0007669"/>
    <property type="project" value="TreeGrafter"/>
</dbReference>
<feature type="domain" description="U3 small nucleolar RNA-associated protein 13 C-terminal" evidence="6">
    <location>
        <begin position="571"/>
        <end position="706"/>
    </location>
</feature>
<evidence type="ECO:0000256" key="4">
    <source>
        <dbReference type="ARBA" id="ARBA00023242"/>
    </source>
</evidence>
<dbReference type="PROSITE" id="PS50082">
    <property type="entry name" value="WD_REPEATS_2"/>
    <property type="match status" value="9"/>
</dbReference>
<dbReference type="Pfam" id="PF08625">
    <property type="entry name" value="Utp13"/>
    <property type="match status" value="1"/>
</dbReference>
<dbReference type="GO" id="GO:0000472">
    <property type="term" value="P:endonucleolytic cleavage to generate mature 5'-end of SSU-rRNA from (SSU-rRNA, 5.8S rRNA, LSU-rRNA)"/>
    <property type="evidence" value="ECO:0007669"/>
    <property type="project" value="TreeGrafter"/>
</dbReference>
<feature type="repeat" description="WD" evidence="5">
    <location>
        <begin position="476"/>
        <end position="517"/>
    </location>
</feature>
<accession>A0A9N8VMN6</accession>
<dbReference type="Proteomes" id="UP000789706">
    <property type="component" value="Unassembled WGS sequence"/>
</dbReference>
<dbReference type="Gene3D" id="2.130.10.10">
    <property type="entry name" value="YVTN repeat-like/Quinoprotein amine dehydrogenase"/>
    <property type="match status" value="5"/>
</dbReference>
<feature type="repeat" description="WD" evidence="5">
    <location>
        <begin position="440"/>
        <end position="472"/>
    </location>
</feature>
<reference evidence="7" key="1">
    <citation type="submission" date="2021-06" db="EMBL/GenBank/DDBJ databases">
        <authorList>
            <person name="Kallberg Y."/>
            <person name="Tangrot J."/>
            <person name="Rosling A."/>
        </authorList>
    </citation>
    <scope>NUCLEOTIDE SEQUENCE</scope>
    <source>
        <strain evidence="7">AZ414A</strain>
    </source>
</reference>
<keyword evidence="2 5" id="KW-0853">WD repeat</keyword>
<feature type="repeat" description="WD" evidence="5">
    <location>
        <begin position="398"/>
        <end position="439"/>
    </location>
</feature>
<evidence type="ECO:0000256" key="5">
    <source>
        <dbReference type="PROSITE-ProRule" id="PRU00221"/>
    </source>
</evidence>
<comment type="caution">
    <text evidence="7">The sequence shown here is derived from an EMBL/GenBank/DDBJ whole genome shotgun (WGS) entry which is preliminary data.</text>
</comment>
<evidence type="ECO:0000256" key="3">
    <source>
        <dbReference type="ARBA" id="ARBA00022737"/>
    </source>
</evidence>
<dbReference type="SUPFAM" id="SSF50998">
    <property type="entry name" value="Quinoprotein alcohol dehydrogenase-like"/>
    <property type="match status" value="2"/>
</dbReference>
<dbReference type="Pfam" id="PF00400">
    <property type="entry name" value="WD40"/>
    <property type="match status" value="9"/>
</dbReference>
<dbReference type="InterPro" id="IPR011047">
    <property type="entry name" value="Quinoprotein_ADH-like_sf"/>
</dbReference>
<dbReference type="GO" id="GO:0000480">
    <property type="term" value="P:endonucleolytic cleavage in 5'-ETS of tricistronic rRNA transcript (SSU-rRNA, 5.8S rRNA, LSU-rRNA)"/>
    <property type="evidence" value="ECO:0007669"/>
    <property type="project" value="TreeGrafter"/>
</dbReference>
<dbReference type="SUPFAM" id="SSF50960">
    <property type="entry name" value="TolB, C-terminal domain"/>
    <property type="match status" value="1"/>
</dbReference>
<dbReference type="PROSITE" id="PS50294">
    <property type="entry name" value="WD_REPEATS_REGION"/>
    <property type="match status" value="9"/>
</dbReference>
<dbReference type="AlphaFoldDB" id="A0A9N8VMN6"/>
<dbReference type="CDD" id="cd00200">
    <property type="entry name" value="WD40"/>
    <property type="match status" value="2"/>
</dbReference>
<evidence type="ECO:0000256" key="1">
    <source>
        <dbReference type="ARBA" id="ARBA00004604"/>
    </source>
</evidence>
<organism evidence="7 8">
    <name type="scientific">Diversispora eburnea</name>
    <dbReference type="NCBI Taxonomy" id="1213867"/>
    <lineage>
        <taxon>Eukaryota</taxon>
        <taxon>Fungi</taxon>
        <taxon>Fungi incertae sedis</taxon>
        <taxon>Mucoromycota</taxon>
        <taxon>Glomeromycotina</taxon>
        <taxon>Glomeromycetes</taxon>
        <taxon>Diversisporales</taxon>
        <taxon>Diversisporaceae</taxon>
        <taxon>Diversispora</taxon>
    </lineage>
</organism>
<feature type="repeat" description="WD" evidence="5">
    <location>
        <begin position="148"/>
        <end position="191"/>
    </location>
</feature>
<dbReference type="OrthoDB" id="5414888at2759"/>
<name>A0A9N8VMN6_9GLOM</name>
<feature type="repeat" description="WD" evidence="5">
    <location>
        <begin position="64"/>
        <end position="105"/>
    </location>
</feature>
<proteinExistence type="predicted"/>
<sequence>MPEPTTATSGKVQLKSSFKPTQTIGPLYTGGKVDITPDENFLISTIGEDIDITDIHNGKRVFRLSGDGEIITTFVITPDGTKLVSASRSLIIKIWDIKTGQIIKSFKAHEAPIIVMEVDDTSTLVATGSADSTIKVWDIEGGFCTHNFRGHGGIISCLKFYSKDNHWTLISGSDDCNIRMWDLHSRKCIGVLKSHVSIIRGLDVTHDGKYIISGSRDKVVNIWDLNKKTLINTFPIYENEDTFVKEMFYTGGDKAITNDLNILFYQISTGLLRIKQIVGYNDEIIDLVYIGPNESHLAIATNTEQIRLYDINSFNWNIIYGHTDIIICLAKSNDNKILISGSKDNTARIWGIDLNSQEIIKCIGICIGHNEAIGTIAISKKDLVNSNENFRPKALYTYHAHDKDINSIAISSNEKIFATGSQDKTIKIWSIENGSLLGTCTGHKRGVWFVQFSPIDHTLVSSSGDKTIKLWSSTDFSCHTNSVLKVSFITSGLQLISCASDGLLKLWSIKSNECVTTLDNHTEKIWALNVRKDEKFVASGGADSLINLWEDFTIEEMEHRAKEEEDLILKEQDLSNYLKKKDYKNAIIFAISLNQPFRLLKLFTEILENRPEGSKNIDDTITSLSKENLEQILKYIRDWNTNAKHSRTAQTVLNVILKNYSSQDLLEISDIKELLDGMLPYAERHYQRLDRMLTDSYIIDYTLHAMDLLNPINENYENQMEE</sequence>
<dbReference type="PRINTS" id="PR00320">
    <property type="entry name" value="GPROTEINBRPT"/>
</dbReference>
<keyword evidence="8" id="KW-1185">Reference proteome</keyword>
<dbReference type="GO" id="GO:0032040">
    <property type="term" value="C:small-subunit processome"/>
    <property type="evidence" value="ECO:0007669"/>
    <property type="project" value="InterPro"/>
</dbReference>
<evidence type="ECO:0000313" key="7">
    <source>
        <dbReference type="EMBL" id="CAG8456086.1"/>
    </source>
</evidence>
<keyword evidence="3" id="KW-0677">Repeat</keyword>
<protein>
    <submittedName>
        <fullName evidence="7">278_t:CDS:1</fullName>
    </submittedName>
</protein>
<dbReference type="InterPro" id="IPR001680">
    <property type="entry name" value="WD40_rpt"/>
</dbReference>
<dbReference type="InterPro" id="IPR015943">
    <property type="entry name" value="WD40/YVTN_repeat-like_dom_sf"/>
</dbReference>
<evidence type="ECO:0000313" key="8">
    <source>
        <dbReference type="Proteomes" id="UP000789706"/>
    </source>
</evidence>
<dbReference type="PANTHER" id="PTHR19854:SF15">
    <property type="entry name" value="TRANSDUCIN BETA-LIKE PROTEIN 3"/>
    <property type="match status" value="1"/>
</dbReference>
<evidence type="ECO:0000259" key="6">
    <source>
        <dbReference type="Pfam" id="PF08625"/>
    </source>
</evidence>
<evidence type="ECO:0000256" key="2">
    <source>
        <dbReference type="ARBA" id="ARBA00022574"/>
    </source>
</evidence>
<dbReference type="GO" id="GO:0030686">
    <property type="term" value="C:90S preribosome"/>
    <property type="evidence" value="ECO:0007669"/>
    <property type="project" value="TreeGrafter"/>
</dbReference>
<feature type="repeat" description="WD" evidence="5">
    <location>
        <begin position="518"/>
        <end position="550"/>
    </location>
</feature>
<dbReference type="PROSITE" id="PS00678">
    <property type="entry name" value="WD_REPEATS_1"/>
    <property type="match status" value="3"/>
</dbReference>
<feature type="repeat" description="WD" evidence="5">
    <location>
        <begin position="106"/>
        <end position="147"/>
    </location>
</feature>
<comment type="subcellular location">
    <subcellularLocation>
        <location evidence="1">Nucleus</location>
        <location evidence="1">Nucleolus</location>
    </subcellularLocation>
</comment>
<dbReference type="SMART" id="SM00320">
    <property type="entry name" value="WD40"/>
    <property type="match status" value="10"/>
</dbReference>
<dbReference type="InterPro" id="IPR019775">
    <property type="entry name" value="WD40_repeat_CS"/>
</dbReference>
<dbReference type="InterPro" id="IPR013934">
    <property type="entry name" value="Utp13_C"/>
</dbReference>
<feature type="repeat" description="WD" evidence="5">
    <location>
        <begin position="192"/>
        <end position="233"/>
    </location>
</feature>
<dbReference type="EMBL" id="CAJVPK010000132">
    <property type="protein sequence ID" value="CAG8456086.1"/>
    <property type="molecule type" value="Genomic_DNA"/>
</dbReference>
<keyword evidence="4" id="KW-0539">Nucleus</keyword>
<feature type="repeat" description="WD" evidence="5">
    <location>
        <begin position="319"/>
        <end position="353"/>
    </location>
</feature>